<organism evidence="2 3">
    <name type="scientific">Caerostris extrusa</name>
    <name type="common">Bark spider</name>
    <name type="synonym">Caerostris bankana</name>
    <dbReference type="NCBI Taxonomy" id="172846"/>
    <lineage>
        <taxon>Eukaryota</taxon>
        <taxon>Metazoa</taxon>
        <taxon>Ecdysozoa</taxon>
        <taxon>Arthropoda</taxon>
        <taxon>Chelicerata</taxon>
        <taxon>Arachnida</taxon>
        <taxon>Araneae</taxon>
        <taxon>Araneomorphae</taxon>
        <taxon>Entelegynae</taxon>
        <taxon>Araneoidea</taxon>
        <taxon>Araneidae</taxon>
        <taxon>Caerostris</taxon>
    </lineage>
</organism>
<reference evidence="2 3" key="1">
    <citation type="submission" date="2021-06" db="EMBL/GenBank/DDBJ databases">
        <title>Caerostris extrusa draft genome.</title>
        <authorList>
            <person name="Kono N."/>
            <person name="Arakawa K."/>
        </authorList>
    </citation>
    <scope>NUCLEOTIDE SEQUENCE [LARGE SCALE GENOMIC DNA]</scope>
</reference>
<proteinExistence type="predicted"/>
<keyword evidence="3" id="KW-1185">Reference proteome</keyword>
<keyword evidence="1" id="KW-0472">Membrane</keyword>
<dbReference type="AlphaFoldDB" id="A0AAV4QWK6"/>
<evidence type="ECO:0000256" key="1">
    <source>
        <dbReference type="SAM" id="Phobius"/>
    </source>
</evidence>
<name>A0AAV4QWK6_CAEEX</name>
<evidence type="ECO:0000313" key="3">
    <source>
        <dbReference type="Proteomes" id="UP001054945"/>
    </source>
</evidence>
<keyword evidence="1" id="KW-0812">Transmembrane</keyword>
<protein>
    <submittedName>
        <fullName evidence="2">Uncharacterized protein</fullName>
    </submittedName>
</protein>
<gene>
    <name evidence="2" type="ORF">CEXT_332541</name>
</gene>
<keyword evidence="1" id="KW-1133">Transmembrane helix</keyword>
<dbReference type="Proteomes" id="UP001054945">
    <property type="component" value="Unassembled WGS sequence"/>
</dbReference>
<accession>A0AAV4QWK6</accession>
<evidence type="ECO:0000313" key="2">
    <source>
        <dbReference type="EMBL" id="GIY13199.1"/>
    </source>
</evidence>
<feature type="transmembrane region" description="Helical" evidence="1">
    <location>
        <begin position="108"/>
        <end position="128"/>
    </location>
</feature>
<sequence>MGTQYKHNPYKSNGPWPYKTQARRRICSQSNDHQRTLNKKLNIPSAKGWCCQKLPTPFPLSRRLFLKLHLPFIRILSGGDGDKRYAPAPTCLPCLSENRSRNCWLDTFLFSFLSFQALFFAIRCVWFSPFRGVS</sequence>
<dbReference type="EMBL" id="BPLR01006904">
    <property type="protein sequence ID" value="GIY13199.1"/>
    <property type="molecule type" value="Genomic_DNA"/>
</dbReference>
<comment type="caution">
    <text evidence="2">The sequence shown here is derived from an EMBL/GenBank/DDBJ whole genome shotgun (WGS) entry which is preliminary data.</text>
</comment>